<sequence length="920" mass="98560">MDLCRREGTGARPGGPARQVPKLEGALHRLATPERFAFPFAEPYPGQMALMRAIYATAEAGDVGLFESPTGTGKSLSLICGAATWLFDRLEMADQLAEQDPSNERSDLRALAGGSPGPVGDTPSWLSGQLRRRQAERMREQCAQRRRTRHQVARRVADSCRALSREGSRTCPPADRRPVDPASATEADPFLIEDPTEGEPPGSTAPASLRAERLLFPSGGPGGLFSDSETESDGEDDGGDSRSGLGHAGDPQIIYASRTHSQISQFVGEIARTSFASALRVVTLASRKSLCINPEVNVPGRAAAQVNDHCADLLGGKGKCSFHGDATRTQQVGDLLQASRSCAGTARSLGQRLGACPYFGARAAAASAHIVCVPYSVLLSAPTRRAAGLRLRGRLVLIDEAHNVCDAVAAAHSVTLSLGTLGTCLGQVSQYLARYMTRLGPVSVVRVRELHHVARILIRHLQGSASGPASPGAAAQSEAILTSHDLLRVTGLDALNIPRLLDFLRQSRLPQKLQGFVEATDGPEVAITDRGPPKQRSAAATFQVVSFLECLLHADASGRIVLSRAPADDSRTSYRYILLDVEAKFMELVAEARSVILVGGTLRPTDLLRQQLLRSHPADRIRELACPHVVGPEALLARSLGSIAPGSPLRLVADSWAADRAPTTLADVGQVVAAVARAAPDGLVVFFPSFAALFATTDAWRASAGIFHQLHAIKEIFIEPRDSAQLDGTLKAYAASVARHGSGAATPVGTRNGAMLLCVMGGKLSEGINFADHLGRAVIVLGLPYPNKHSVELREKMAFLDSLKRGRLSELFYEDLCMRSVAQSIGRVLRHQNDYAAIVLVDVRYNSPRVLSRIPQWVVELGQLRHLGGGASSAETPSGPEPLRALTAAITEFFDRREHTAKRDLGRPNDQGQPKRLRHD</sequence>
<evidence type="ECO:0000256" key="13">
    <source>
        <dbReference type="SAM" id="MobiDB-lite"/>
    </source>
</evidence>
<dbReference type="OrthoDB" id="267079at2759"/>
<keyword evidence="5" id="KW-0547">Nucleotide-binding</keyword>
<feature type="compositionally biased region" description="Basic and acidic residues" evidence="13">
    <location>
        <begin position="155"/>
        <end position="179"/>
    </location>
</feature>
<dbReference type="EMBL" id="KB932201">
    <property type="protein sequence ID" value="KCV73179.1"/>
    <property type="molecule type" value="Genomic_DNA"/>
</dbReference>
<evidence type="ECO:0000256" key="6">
    <source>
        <dbReference type="ARBA" id="ARBA00022801"/>
    </source>
</evidence>
<dbReference type="PROSITE" id="PS51193">
    <property type="entry name" value="HELICASE_ATP_BIND_2"/>
    <property type="match status" value="1"/>
</dbReference>
<dbReference type="GeneID" id="20525447"/>
<dbReference type="Gene3D" id="3.40.50.300">
    <property type="entry name" value="P-loop containing nucleotide triphosphate hydrolases"/>
    <property type="match status" value="3"/>
</dbReference>
<evidence type="ECO:0000313" key="16">
    <source>
        <dbReference type="Proteomes" id="UP000030693"/>
    </source>
</evidence>
<dbReference type="GO" id="GO:0006139">
    <property type="term" value="P:nucleobase-containing compound metabolic process"/>
    <property type="evidence" value="ECO:0007669"/>
    <property type="project" value="InterPro"/>
</dbReference>
<dbReference type="GO" id="GO:0003678">
    <property type="term" value="F:DNA helicase activity"/>
    <property type="evidence" value="ECO:0007669"/>
    <property type="project" value="InterPro"/>
</dbReference>
<keyword evidence="7" id="KW-0347">Helicase</keyword>
<dbReference type="Proteomes" id="UP000030693">
    <property type="component" value="Unassembled WGS sequence"/>
</dbReference>
<evidence type="ECO:0000256" key="4">
    <source>
        <dbReference type="ARBA" id="ARBA00022723"/>
    </source>
</evidence>
<gene>
    <name evidence="15" type="ORF">H696_00722</name>
</gene>
<evidence type="ECO:0000256" key="11">
    <source>
        <dbReference type="ARBA" id="ARBA00023235"/>
    </source>
</evidence>
<feature type="region of interest" description="Disordered" evidence="13">
    <location>
        <begin position="214"/>
        <end position="250"/>
    </location>
</feature>
<dbReference type="Pfam" id="PF06733">
    <property type="entry name" value="DEAD_2"/>
    <property type="match status" value="1"/>
</dbReference>
<dbReference type="GO" id="GO:0034085">
    <property type="term" value="P:establishment of sister chromatid cohesion"/>
    <property type="evidence" value="ECO:0007669"/>
    <property type="project" value="TreeGrafter"/>
</dbReference>
<keyword evidence="9" id="KW-0408">Iron</keyword>
<dbReference type="PANTHER" id="PTHR11472">
    <property type="entry name" value="DNA REPAIR DEAD HELICASE RAD3/XP-D SUBFAMILY MEMBER"/>
    <property type="match status" value="1"/>
</dbReference>
<keyword evidence="12" id="KW-0539">Nucleus</keyword>
<proteinExistence type="inferred from homology"/>
<evidence type="ECO:0000256" key="5">
    <source>
        <dbReference type="ARBA" id="ARBA00022741"/>
    </source>
</evidence>
<keyword evidence="8" id="KW-0067">ATP-binding</keyword>
<dbReference type="GO" id="GO:0046872">
    <property type="term" value="F:metal ion binding"/>
    <property type="evidence" value="ECO:0007669"/>
    <property type="project" value="UniProtKB-KW"/>
</dbReference>
<dbReference type="GO" id="GO:0005524">
    <property type="term" value="F:ATP binding"/>
    <property type="evidence" value="ECO:0007669"/>
    <property type="project" value="UniProtKB-KW"/>
</dbReference>
<dbReference type="GO" id="GO:0016818">
    <property type="term" value="F:hydrolase activity, acting on acid anhydrides, in phosphorus-containing anhydrides"/>
    <property type="evidence" value="ECO:0007669"/>
    <property type="project" value="InterPro"/>
</dbReference>
<feature type="compositionally biased region" description="Basic residues" evidence="13">
    <location>
        <begin position="144"/>
        <end position="153"/>
    </location>
</feature>
<accession>A0A058ZFP6</accession>
<dbReference type="SMART" id="SM00491">
    <property type="entry name" value="HELICc2"/>
    <property type="match status" value="1"/>
</dbReference>
<comment type="subcellular location">
    <subcellularLocation>
        <location evidence="2">Nucleus</location>
    </subcellularLocation>
</comment>
<dbReference type="InterPro" id="IPR006555">
    <property type="entry name" value="ATP-dep_Helicase_C"/>
</dbReference>
<dbReference type="OMA" id="QTHQFRD"/>
<keyword evidence="11" id="KW-0413">Isomerase</keyword>
<dbReference type="GO" id="GO:0005634">
    <property type="term" value="C:nucleus"/>
    <property type="evidence" value="ECO:0007669"/>
    <property type="project" value="UniProtKB-SubCell"/>
</dbReference>
<comment type="cofactor">
    <cofactor evidence="1">
        <name>[4Fe-4S] cluster</name>
        <dbReference type="ChEBI" id="CHEBI:49883"/>
    </cofactor>
</comment>
<dbReference type="GO" id="GO:0051536">
    <property type="term" value="F:iron-sulfur cluster binding"/>
    <property type="evidence" value="ECO:0007669"/>
    <property type="project" value="UniProtKB-KW"/>
</dbReference>
<organism evidence="15">
    <name type="scientific">Fonticula alba</name>
    <name type="common">Slime mold</name>
    <dbReference type="NCBI Taxonomy" id="691883"/>
    <lineage>
        <taxon>Eukaryota</taxon>
        <taxon>Rotosphaerida</taxon>
        <taxon>Fonticulaceae</taxon>
        <taxon>Fonticula</taxon>
    </lineage>
</organism>
<evidence type="ECO:0000256" key="1">
    <source>
        <dbReference type="ARBA" id="ARBA00001966"/>
    </source>
</evidence>
<evidence type="ECO:0000256" key="7">
    <source>
        <dbReference type="ARBA" id="ARBA00022806"/>
    </source>
</evidence>
<dbReference type="AlphaFoldDB" id="A0A058ZFP6"/>
<keyword evidence="16" id="KW-1185">Reference proteome</keyword>
<dbReference type="InterPro" id="IPR014013">
    <property type="entry name" value="Helic_SF1/SF2_ATP-bd_DinG/Rad3"/>
</dbReference>
<protein>
    <recommendedName>
        <fullName evidence="14">Helicase ATP-binding domain-containing protein</fullName>
    </recommendedName>
</protein>
<dbReference type="InterPro" id="IPR045028">
    <property type="entry name" value="DinG/Rad3-like"/>
</dbReference>
<feature type="domain" description="Helicase ATP-binding" evidence="14">
    <location>
        <begin position="33"/>
        <end position="449"/>
    </location>
</feature>
<dbReference type="InterPro" id="IPR013020">
    <property type="entry name" value="Rad3/Chl1-like"/>
</dbReference>
<dbReference type="STRING" id="691883.A0A058ZFP6"/>
<feature type="region of interest" description="Disordered" evidence="13">
    <location>
        <begin position="97"/>
        <end position="182"/>
    </location>
</feature>
<evidence type="ECO:0000256" key="3">
    <source>
        <dbReference type="ARBA" id="ARBA00008435"/>
    </source>
</evidence>
<keyword evidence="4" id="KW-0479">Metal-binding</keyword>
<dbReference type="PANTHER" id="PTHR11472:SF41">
    <property type="entry name" value="ATP-DEPENDENT DNA HELICASE DDX11-RELATED"/>
    <property type="match status" value="1"/>
</dbReference>
<feature type="region of interest" description="Disordered" evidence="13">
    <location>
        <begin position="899"/>
        <end position="920"/>
    </location>
</feature>
<evidence type="ECO:0000256" key="2">
    <source>
        <dbReference type="ARBA" id="ARBA00004123"/>
    </source>
</evidence>
<reference evidence="15" key="1">
    <citation type="submission" date="2013-04" db="EMBL/GenBank/DDBJ databases">
        <title>The Genome Sequence of Fonticula alba ATCC 38817.</title>
        <authorList>
            <consortium name="The Broad Institute Genomics Platform"/>
            <person name="Russ C."/>
            <person name="Cuomo C."/>
            <person name="Burger G."/>
            <person name="Gray M.W."/>
            <person name="Holland P.W.H."/>
            <person name="King N."/>
            <person name="Lang F.B.F."/>
            <person name="Roger A.J."/>
            <person name="Ruiz-Trillo I."/>
            <person name="Brown M."/>
            <person name="Walker B."/>
            <person name="Young S."/>
            <person name="Zeng Q."/>
            <person name="Gargeya S."/>
            <person name="Fitzgerald M."/>
            <person name="Haas B."/>
            <person name="Abouelleil A."/>
            <person name="Allen A.W."/>
            <person name="Alvarado L."/>
            <person name="Arachchi H.M."/>
            <person name="Berlin A.M."/>
            <person name="Chapman S.B."/>
            <person name="Gainer-Dewar J."/>
            <person name="Goldberg J."/>
            <person name="Griggs A."/>
            <person name="Gujja S."/>
            <person name="Hansen M."/>
            <person name="Howarth C."/>
            <person name="Imamovic A."/>
            <person name="Ireland A."/>
            <person name="Larimer J."/>
            <person name="McCowan C."/>
            <person name="Murphy C."/>
            <person name="Pearson M."/>
            <person name="Poon T.W."/>
            <person name="Priest M."/>
            <person name="Roberts A."/>
            <person name="Saif S."/>
            <person name="Shea T."/>
            <person name="Sisk P."/>
            <person name="Sykes S."/>
            <person name="Wortman J."/>
            <person name="Nusbaum C."/>
            <person name="Birren B."/>
        </authorList>
    </citation>
    <scope>NUCLEOTIDE SEQUENCE [LARGE SCALE GENOMIC DNA]</scope>
    <source>
        <strain evidence="15">ATCC 38817</strain>
    </source>
</reference>
<dbReference type="SMART" id="SM00488">
    <property type="entry name" value="DEXDc2"/>
    <property type="match status" value="1"/>
</dbReference>
<comment type="similarity">
    <text evidence="3">Belongs to the DEAD box helicase family. DEAH subfamily. DDX11/CHL1 sub-subfamily.</text>
</comment>
<feature type="compositionally biased region" description="Acidic residues" evidence="13">
    <location>
        <begin position="228"/>
        <end position="238"/>
    </location>
</feature>
<dbReference type="InterPro" id="IPR010614">
    <property type="entry name" value="RAD3-like_helicase_DEAD"/>
</dbReference>
<dbReference type="NCBIfam" id="TIGR00604">
    <property type="entry name" value="rad3"/>
    <property type="match status" value="1"/>
</dbReference>
<dbReference type="GO" id="GO:0003677">
    <property type="term" value="F:DNA binding"/>
    <property type="evidence" value="ECO:0007669"/>
    <property type="project" value="InterPro"/>
</dbReference>
<keyword evidence="10" id="KW-0411">Iron-sulfur</keyword>
<evidence type="ECO:0000259" key="14">
    <source>
        <dbReference type="PROSITE" id="PS51193"/>
    </source>
</evidence>
<feature type="compositionally biased region" description="Basic and acidic residues" evidence="13">
    <location>
        <begin position="133"/>
        <end position="143"/>
    </location>
</feature>
<evidence type="ECO:0000256" key="10">
    <source>
        <dbReference type="ARBA" id="ARBA00023014"/>
    </source>
</evidence>
<dbReference type="SUPFAM" id="SSF52540">
    <property type="entry name" value="P-loop containing nucleoside triphosphate hydrolases"/>
    <property type="match status" value="1"/>
</dbReference>
<name>A0A058ZFP6_FONAL</name>
<dbReference type="Pfam" id="PF13307">
    <property type="entry name" value="Helicase_C_2"/>
    <property type="match status" value="1"/>
</dbReference>
<dbReference type="InterPro" id="IPR027417">
    <property type="entry name" value="P-loop_NTPase"/>
</dbReference>
<keyword evidence="6" id="KW-0378">Hydrolase</keyword>
<evidence type="ECO:0000256" key="8">
    <source>
        <dbReference type="ARBA" id="ARBA00022840"/>
    </source>
</evidence>
<evidence type="ECO:0000313" key="15">
    <source>
        <dbReference type="EMBL" id="KCV73179.1"/>
    </source>
</evidence>
<evidence type="ECO:0000256" key="9">
    <source>
        <dbReference type="ARBA" id="ARBA00023004"/>
    </source>
</evidence>
<dbReference type="RefSeq" id="XP_009492880.1">
    <property type="nucleotide sequence ID" value="XM_009494605.1"/>
</dbReference>
<dbReference type="eggNOG" id="KOG1133">
    <property type="taxonomic scope" value="Eukaryota"/>
</dbReference>
<evidence type="ECO:0000256" key="12">
    <source>
        <dbReference type="ARBA" id="ARBA00023242"/>
    </source>
</evidence>
<dbReference type="InterPro" id="IPR006554">
    <property type="entry name" value="Helicase-like_DEXD_c2"/>
</dbReference>